<evidence type="ECO:0000313" key="2">
    <source>
        <dbReference type="Proteomes" id="UP000789702"/>
    </source>
</evidence>
<gene>
    <name evidence="1" type="ORF">DHETER_LOCUS1608</name>
</gene>
<reference evidence="1" key="1">
    <citation type="submission" date="2021-06" db="EMBL/GenBank/DDBJ databases">
        <authorList>
            <person name="Kallberg Y."/>
            <person name="Tangrot J."/>
            <person name="Rosling A."/>
        </authorList>
    </citation>
    <scope>NUCLEOTIDE SEQUENCE</scope>
    <source>
        <strain evidence="1">IL203A</strain>
    </source>
</reference>
<keyword evidence="2" id="KW-1185">Reference proteome</keyword>
<organism evidence="1 2">
    <name type="scientific">Dentiscutata heterogama</name>
    <dbReference type="NCBI Taxonomy" id="1316150"/>
    <lineage>
        <taxon>Eukaryota</taxon>
        <taxon>Fungi</taxon>
        <taxon>Fungi incertae sedis</taxon>
        <taxon>Mucoromycota</taxon>
        <taxon>Glomeromycotina</taxon>
        <taxon>Glomeromycetes</taxon>
        <taxon>Diversisporales</taxon>
        <taxon>Gigasporaceae</taxon>
        <taxon>Dentiscutata</taxon>
    </lineage>
</organism>
<comment type="caution">
    <text evidence="1">The sequence shown here is derived from an EMBL/GenBank/DDBJ whole genome shotgun (WGS) entry which is preliminary data.</text>
</comment>
<proteinExistence type="predicted"/>
<dbReference type="Proteomes" id="UP000789702">
    <property type="component" value="Unassembled WGS sequence"/>
</dbReference>
<protein>
    <submittedName>
        <fullName evidence="1">17116_t:CDS:1</fullName>
    </submittedName>
</protein>
<accession>A0ACA9KE41</accession>
<name>A0ACA9KE41_9GLOM</name>
<dbReference type="EMBL" id="CAJVPU010001014">
    <property type="protein sequence ID" value="CAG8468647.1"/>
    <property type="molecule type" value="Genomic_DNA"/>
</dbReference>
<evidence type="ECO:0000313" key="1">
    <source>
        <dbReference type="EMBL" id="CAG8468647.1"/>
    </source>
</evidence>
<sequence>MGRPIIESYPEYYDFIKYCYERVKSTGKGFFHYYQCIPLYNDGYIEETYFNFGLSPIFKKDGSFCALLSIAFETTDTVLEIRRLKSLNNMGDRLNGYACKIMVSTLRENDRDFPFALIYLVDNNKLSSGFQPHTARLVATTFNKCNEYMYDKLLETPETVDLSKNADEDYDEYVGVRWPTTENKNLTFRGHTIIALSEGLNAKRIKHTEKGGVVLKVSLKSQHFTDNVKKIELLVESSDTGFGNVEDDVVRKLNFRILDSNNLGSGITIEHNTPRHRISTSFNNEKSGLSIDNKPINFMQKSENNDYSALESTGQEAIDSLHLQLKSLTISDLSVLKDKLE</sequence>